<comment type="similarity">
    <text evidence="3">Belongs to the DegT/DnrJ/EryC1 family.</text>
</comment>
<proteinExistence type="inferred from homology"/>
<dbReference type="Proteomes" id="UP000008842">
    <property type="component" value="Chromosome"/>
</dbReference>
<dbReference type="Gene3D" id="3.90.1150.10">
    <property type="entry name" value="Aspartate Aminotransferase, domain 1"/>
    <property type="match status" value="1"/>
</dbReference>
<accession>B2RK60</accession>
<dbReference type="GO" id="GO:0000271">
    <property type="term" value="P:polysaccharide biosynthetic process"/>
    <property type="evidence" value="ECO:0007669"/>
    <property type="project" value="TreeGrafter"/>
</dbReference>
<feature type="modified residue" description="N6-(pyridoxal phosphate)lysine" evidence="2">
    <location>
        <position position="197"/>
    </location>
</feature>
<dbReference type="PIRSF" id="PIRSF000390">
    <property type="entry name" value="PLP_StrS"/>
    <property type="match status" value="1"/>
</dbReference>
<keyword evidence="2 3" id="KW-0663">Pyridoxal phosphate</keyword>
<feature type="active site" description="Proton acceptor" evidence="1">
    <location>
        <position position="197"/>
    </location>
</feature>
<dbReference type="EMBL" id="AP009380">
    <property type="protein sequence ID" value="BAG33755.1"/>
    <property type="molecule type" value="Genomic_DNA"/>
</dbReference>
<dbReference type="Pfam" id="PF01041">
    <property type="entry name" value="DegT_DnrJ_EryC1"/>
    <property type="match status" value="1"/>
</dbReference>
<dbReference type="CDD" id="cd00616">
    <property type="entry name" value="AHBA_syn"/>
    <property type="match status" value="1"/>
</dbReference>
<dbReference type="InterPro" id="IPR015422">
    <property type="entry name" value="PyrdxlP-dep_Trfase_small"/>
</dbReference>
<evidence type="ECO:0000256" key="3">
    <source>
        <dbReference type="RuleBase" id="RU004508"/>
    </source>
</evidence>
<dbReference type="GO" id="GO:0008483">
    <property type="term" value="F:transaminase activity"/>
    <property type="evidence" value="ECO:0007669"/>
    <property type="project" value="TreeGrafter"/>
</dbReference>
<dbReference type="InterPro" id="IPR000653">
    <property type="entry name" value="DegT/StrS_aminotransferase"/>
</dbReference>
<dbReference type="eggNOG" id="COG0399">
    <property type="taxonomic scope" value="Bacteria"/>
</dbReference>
<evidence type="ECO:0000256" key="2">
    <source>
        <dbReference type="PIRSR" id="PIRSR000390-2"/>
    </source>
</evidence>
<dbReference type="InterPro" id="IPR015421">
    <property type="entry name" value="PyrdxlP-dep_Trfase_major"/>
</dbReference>
<reference evidence="4 5" key="1">
    <citation type="journal article" date="2008" name="DNA Res.">
        <title>Determination of the genome sequence of Porphyromonas gingivalis strain ATCC 33277 and genomic comparison with strain W83 revealed extensive genome rearrangements in P. gingivalis.</title>
        <authorList>
            <person name="Naito M."/>
            <person name="Hirakawa H."/>
            <person name="Yamashita A."/>
            <person name="Ohara N."/>
            <person name="Shoji M."/>
            <person name="Yukitake H."/>
            <person name="Nakayama K."/>
            <person name="Toh H."/>
            <person name="Yoshimura F."/>
            <person name="Kuhara S."/>
            <person name="Hattori M."/>
            <person name="Hayashi T."/>
            <person name="Nakayama K."/>
        </authorList>
    </citation>
    <scope>NUCLEOTIDE SEQUENCE [LARGE SCALE GENOMIC DNA]</scope>
    <source>
        <strain evidence="5">ATCC 33277 / DSM 20709 / CIP 103683 / JCM 12257 / NCTC 11834 / 2561</strain>
    </source>
</reference>
<dbReference type="HOGENOM" id="CLU_033332_6_0_10"/>
<gene>
    <name evidence="4" type="primary">porR</name>
    <name evidence="4" type="ordered locus">PGN_1236</name>
</gene>
<evidence type="ECO:0000313" key="4">
    <source>
        <dbReference type="EMBL" id="BAG33755.1"/>
    </source>
</evidence>
<name>B2RK60_PORG3</name>
<dbReference type="PANTHER" id="PTHR30244">
    <property type="entry name" value="TRANSAMINASE"/>
    <property type="match status" value="1"/>
</dbReference>
<organism evidence="4 5">
    <name type="scientific">Porphyromonas gingivalis (strain ATCC 33277 / DSM 20709 / CIP 103683 / JCM 12257 / NCTC 11834 / 2561)</name>
    <dbReference type="NCBI Taxonomy" id="431947"/>
    <lineage>
        <taxon>Bacteria</taxon>
        <taxon>Pseudomonadati</taxon>
        <taxon>Bacteroidota</taxon>
        <taxon>Bacteroidia</taxon>
        <taxon>Bacteroidales</taxon>
        <taxon>Porphyromonadaceae</taxon>
        <taxon>Porphyromonas</taxon>
    </lineage>
</organism>
<dbReference type="InterPro" id="IPR015424">
    <property type="entry name" value="PyrdxlP-dep_Trfase"/>
</dbReference>
<dbReference type="SUPFAM" id="SSF53383">
    <property type="entry name" value="PLP-dependent transferases"/>
    <property type="match status" value="1"/>
</dbReference>
<dbReference type="PANTHER" id="PTHR30244:SF42">
    <property type="entry name" value="UDP-2-ACETAMIDO-2-DEOXY-3-OXO-D-GLUCURONATE AMINOTRANSFERASE"/>
    <property type="match status" value="1"/>
</dbReference>
<dbReference type="KEGG" id="pgn:PGN_1236"/>
<evidence type="ECO:0000256" key="1">
    <source>
        <dbReference type="PIRSR" id="PIRSR000390-1"/>
    </source>
</evidence>
<dbReference type="GO" id="GO:0030170">
    <property type="term" value="F:pyridoxal phosphate binding"/>
    <property type="evidence" value="ECO:0007669"/>
    <property type="project" value="TreeGrafter"/>
</dbReference>
<dbReference type="AlphaFoldDB" id="B2RK60"/>
<dbReference type="BRENDA" id="2.6.1.98">
    <property type="organism ID" value="756"/>
</dbReference>
<sequence>MPTSISQPIVMVDLKKQYLQMKKQIDEAIHTVIDSTAFINGKEVHAFAEDLAAYLGVKHVIPCANGTDALQISLMALGLKVGDEIIVPDFTYAASAEAIGLLGLTPVFADVDPITFNLTSKGCEKVLSDKTKAIIPVHLFGQSCDMEPLLAFAKRNDLFVIEDNAQAMGGGYTISDGSIRKTGTMGHIGCASFFPSKNLGCYGDGGAVTTNDDELAKRVRMIANHGQKIKYKHDIIGCNSRLDTIQAAILRVKLQYLDRFNALRNEVASHYTSLLEGIEWLQTPTSLQQSSHVYHQYTLKLLDQNTRDGLREHLTNHKIASMIYYPIPLHRQPAFVGIAHWGESLDVSDSLSRTVLSIPIYPEMEIEQIHAVVSAIKTFEPSLQ</sequence>
<protein>
    <submittedName>
        <fullName evidence="4">Regulator PorR</fullName>
    </submittedName>
</protein>
<dbReference type="Gene3D" id="3.40.640.10">
    <property type="entry name" value="Type I PLP-dependent aspartate aminotransferase-like (Major domain)"/>
    <property type="match status" value="1"/>
</dbReference>
<evidence type="ECO:0000313" key="5">
    <source>
        <dbReference type="Proteomes" id="UP000008842"/>
    </source>
</evidence>